<dbReference type="AlphaFoldDB" id="A0A6A6I7V5"/>
<dbReference type="Pfam" id="PF00069">
    <property type="entry name" value="Pkinase"/>
    <property type="match status" value="1"/>
</dbReference>
<dbReference type="SMART" id="SM00220">
    <property type="entry name" value="S_TKc"/>
    <property type="match status" value="1"/>
</dbReference>
<protein>
    <submittedName>
        <fullName evidence="3">Kinase-like protein</fullName>
    </submittedName>
</protein>
<dbReference type="PROSITE" id="PS00108">
    <property type="entry name" value="PROTEIN_KINASE_ST"/>
    <property type="match status" value="1"/>
</dbReference>
<name>A0A6A6I7V5_9PLEO</name>
<dbReference type="GO" id="GO:0004674">
    <property type="term" value="F:protein serine/threonine kinase activity"/>
    <property type="evidence" value="ECO:0007669"/>
    <property type="project" value="TreeGrafter"/>
</dbReference>
<organism evidence="3 4">
    <name type="scientific">Trematosphaeria pertusa</name>
    <dbReference type="NCBI Taxonomy" id="390896"/>
    <lineage>
        <taxon>Eukaryota</taxon>
        <taxon>Fungi</taxon>
        <taxon>Dikarya</taxon>
        <taxon>Ascomycota</taxon>
        <taxon>Pezizomycotina</taxon>
        <taxon>Dothideomycetes</taxon>
        <taxon>Pleosporomycetidae</taxon>
        <taxon>Pleosporales</taxon>
        <taxon>Massarineae</taxon>
        <taxon>Trematosphaeriaceae</taxon>
        <taxon>Trematosphaeria</taxon>
    </lineage>
</organism>
<dbReference type="OrthoDB" id="3673723at2759"/>
<gene>
    <name evidence="3" type="ORF">BU26DRAFT_50359</name>
</gene>
<dbReference type="Gene3D" id="1.10.510.10">
    <property type="entry name" value="Transferase(Phosphotransferase) domain 1"/>
    <property type="match status" value="1"/>
</dbReference>
<keyword evidence="3" id="KW-0418">Kinase</keyword>
<evidence type="ECO:0000259" key="2">
    <source>
        <dbReference type="PROSITE" id="PS50011"/>
    </source>
</evidence>
<keyword evidence="4" id="KW-1185">Reference proteome</keyword>
<dbReference type="GO" id="GO:0005524">
    <property type="term" value="F:ATP binding"/>
    <property type="evidence" value="ECO:0007669"/>
    <property type="project" value="InterPro"/>
</dbReference>
<dbReference type="EMBL" id="ML987198">
    <property type="protein sequence ID" value="KAF2246625.1"/>
    <property type="molecule type" value="Genomic_DNA"/>
</dbReference>
<evidence type="ECO:0000256" key="1">
    <source>
        <dbReference type="SAM" id="MobiDB-lite"/>
    </source>
</evidence>
<dbReference type="InterPro" id="IPR011009">
    <property type="entry name" value="Kinase-like_dom_sf"/>
</dbReference>
<dbReference type="RefSeq" id="XP_033681629.1">
    <property type="nucleotide sequence ID" value="XM_033826705.1"/>
</dbReference>
<dbReference type="SUPFAM" id="SSF56112">
    <property type="entry name" value="Protein kinase-like (PK-like)"/>
    <property type="match status" value="1"/>
</dbReference>
<dbReference type="Proteomes" id="UP000800094">
    <property type="component" value="Unassembled WGS sequence"/>
</dbReference>
<dbReference type="GO" id="GO:0005737">
    <property type="term" value="C:cytoplasm"/>
    <property type="evidence" value="ECO:0007669"/>
    <property type="project" value="TreeGrafter"/>
</dbReference>
<dbReference type="PANTHER" id="PTHR24361">
    <property type="entry name" value="MITOGEN-ACTIVATED KINASE KINASE KINASE"/>
    <property type="match status" value="1"/>
</dbReference>
<evidence type="ECO:0000313" key="3">
    <source>
        <dbReference type="EMBL" id="KAF2246625.1"/>
    </source>
</evidence>
<evidence type="ECO:0000313" key="4">
    <source>
        <dbReference type="Proteomes" id="UP000800094"/>
    </source>
</evidence>
<reference evidence="3" key="1">
    <citation type="journal article" date="2020" name="Stud. Mycol.">
        <title>101 Dothideomycetes genomes: a test case for predicting lifestyles and emergence of pathogens.</title>
        <authorList>
            <person name="Haridas S."/>
            <person name="Albert R."/>
            <person name="Binder M."/>
            <person name="Bloem J."/>
            <person name="Labutti K."/>
            <person name="Salamov A."/>
            <person name="Andreopoulos B."/>
            <person name="Baker S."/>
            <person name="Barry K."/>
            <person name="Bills G."/>
            <person name="Bluhm B."/>
            <person name="Cannon C."/>
            <person name="Castanera R."/>
            <person name="Culley D."/>
            <person name="Daum C."/>
            <person name="Ezra D."/>
            <person name="Gonzalez J."/>
            <person name="Henrissat B."/>
            <person name="Kuo A."/>
            <person name="Liang C."/>
            <person name="Lipzen A."/>
            <person name="Lutzoni F."/>
            <person name="Magnuson J."/>
            <person name="Mondo S."/>
            <person name="Nolan M."/>
            <person name="Ohm R."/>
            <person name="Pangilinan J."/>
            <person name="Park H.-J."/>
            <person name="Ramirez L."/>
            <person name="Alfaro M."/>
            <person name="Sun H."/>
            <person name="Tritt A."/>
            <person name="Yoshinaga Y."/>
            <person name="Zwiers L.-H."/>
            <person name="Turgeon B."/>
            <person name="Goodwin S."/>
            <person name="Spatafora J."/>
            <person name="Crous P."/>
            <person name="Grigoriev I."/>
        </authorList>
    </citation>
    <scope>NUCLEOTIDE SEQUENCE</scope>
    <source>
        <strain evidence="3">CBS 122368</strain>
    </source>
</reference>
<keyword evidence="3" id="KW-0808">Transferase</keyword>
<dbReference type="InterPro" id="IPR008271">
    <property type="entry name" value="Ser/Thr_kinase_AS"/>
</dbReference>
<feature type="domain" description="Protein kinase" evidence="2">
    <location>
        <begin position="1"/>
        <end position="245"/>
    </location>
</feature>
<proteinExistence type="predicted"/>
<feature type="region of interest" description="Disordered" evidence="1">
    <location>
        <begin position="182"/>
        <end position="208"/>
    </location>
</feature>
<dbReference type="InterPro" id="IPR053235">
    <property type="entry name" value="Ser_Thr_kinase"/>
</dbReference>
<sequence length="306" mass="35361">MHDPRHHFQQVPRQGMLTKKDKNNCILPMRGWSQNPGFYQSDIHIYIEYALYGSLSSLLQKFTSANKLVPEPFIWYTARKLIQACQLMEENMMIHPDIKLENIFCMEAHPNRDFPAFCMPVVGDFDLMVPLNYHFTHTVGTYGWLTPEQLNNGHATPALHVYAIGLILWSLMRKRPHGTIYNTTHGSLREGPLPGHEPGDTPPLPADSRRLYSTRLEKFVEDLLVKEVDSRMSLQEVSDAVEEGLQKLEARYPGLKTKRREDGGWPGFWDVMGREADQFRVDRRWKRHRWGEESGGSQRNGFEGLA</sequence>
<dbReference type="GeneID" id="54580035"/>
<dbReference type="InterPro" id="IPR000719">
    <property type="entry name" value="Prot_kinase_dom"/>
</dbReference>
<accession>A0A6A6I7V5</accession>
<dbReference type="PROSITE" id="PS50011">
    <property type="entry name" value="PROTEIN_KINASE_DOM"/>
    <property type="match status" value="1"/>
</dbReference>